<gene>
    <name evidence="2" type="ORF">CEV31_0073</name>
</gene>
<dbReference type="SUPFAM" id="SSF64288">
    <property type="entry name" value="Chorismate lyase-like"/>
    <property type="match status" value="1"/>
</dbReference>
<dbReference type="InterPro" id="IPR011663">
    <property type="entry name" value="UTRA"/>
</dbReference>
<dbReference type="Gene3D" id="3.40.1410.10">
    <property type="entry name" value="Chorismate lyase-like"/>
    <property type="match status" value="1"/>
</dbReference>
<dbReference type="Pfam" id="PF07702">
    <property type="entry name" value="UTRA"/>
    <property type="match status" value="1"/>
</dbReference>
<dbReference type="InterPro" id="IPR050679">
    <property type="entry name" value="Bact_HTH_transcr_reg"/>
</dbReference>
<accession>A0A256G7B3</accession>
<organism evidence="2 3">
    <name type="scientific">Brucella thiophenivorans</name>
    <dbReference type="NCBI Taxonomy" id="571255"/>
    <lineage>
        <taxon>Bacteria</taxon>
        <taxon>Pseudomonadati</taxon>
        <taxon>Pseudomonadota</taxon>
        <taxon>Alphaproteobacteria</taxon>
        <taxon>Hyphomicrobiales</taxon>
        <taxon>Brucellaceae</taxon>
        <taxon>Brucella/Ochrobactrum group</taxon>
        <taxon>Brucella</taxon>
    </lineage>
</organism>
<evidence type="ECO:0000313" key="3">
    <source>
        <dbReference type="Proteomes" id="UP000215590"/>
    </source>
</evidence>
<dbReference type="AlphaFoldDB" id="A0A256G7B3"/>
<evidence type="ECO:0000313" key="2">
    <source>
        <dbReference type="EMBL" id="OYR22997.1"/>
    </source>
</evidence>
<sequence>MFQFFKLTLDDGRADFPLSQTFAATEVLPSPETADLLVLELDQPVYRIERVRSLSGRPVINEVIWLPKTRFPDFETIAEIPNNIYQLISSRWGVTIARAEEQLRATMSDTTDAERLGCAVNHPLLAIQRVAIDLEGRPVELRQSRCLTDAAHYAVSLR</sequence>
<feature type="domain" description="UbiC transcription regulator-associated" evidence="1">
    <location>
        <begin position="13"/>
        <end position="152"/>
    </location>
</feature>
<dbReference type="Proteomes" id="UP000215590">
    <property type="component" value="Unassembled WGS sequence"/>
</dbReference>
<dbReference type="GO" id="GO:0045892">
    <property type="term" value="P:negative regulation of DNA-templated transcription"/>
    <property type="evidence" value="ECO:0007669"/>
    <property type="project" value="TreeGrafter"/>
</dbReference>
<dbReference type="GO" id="GO:0003677">
    <property type="term" value="F:DNA binding"/>
    <property type="evidence" value="ECO:0007669"/>
    <property type="project" value="InterPro"/>
</dbReference>
<evidence type="ECO:0000259" key="1">
    <source>
        <dbReference type="SMART" id="SM00866"/>
    </source>
</evidence>
<comment type="caution">
    <text evidence="2">The sequence shown here is derived from an EMBL/GenBank/DDBJ whole genome shotgun (WGS) entry which is preliminary data.</text>
</comment>
<protein>
    <submittedName>
        <fullName evidence="2">UTRA domain protein</fullName>
    </submittedName>
</protein>
<name>A0A256G7B3_9HYPH</name>
<dbReference type="InterPro" id="IPR028978">
    <property type="entry name" value="Chorismate_lyase_/UTRA_dom_sf"/>
</dbReference>
<dbReference type="PANTHER" id="PTHR44846:SF1">
    <property type="entry name" value="MANNOSYL-D-GLYCERATE TRANSPORT_METABOLISM SYSTEM REPRESSOR MNGR-RELATED"/>
    <property type="match status" value="1"/>
</dbReference>
<dbReference type="EMBL" id="NNRJ01000002">
    <property type="protein sequence ID" value="OYR22997.1"/>
    <property type="molecule type" value="Genomic_DNA"/>
</dbReference>
<reference evidence="2 3" key="1">
    <citation type="submission" date="2017-07" db="EMBL/GenBank/DDBJ databases">
        <title>Phylogenetic study on the rhizospheric bacterium Ochrobactrum sp. A44.</title>
        <authorList>
            <person name="Krzyzanowska D.M."/>
            <person name="Ossowicki A."/>
            <person name="Rajewska M."/>
            <person name="Maciag T."/>
            <person name="Kaczynski Z."/>
            <person name="Czerwicka M."/>
            <person name="Jafra S."/>
        </authorList>
    </citation>
    <scope>NUCLEOTIDE SEQUENCE [LARGE SCALE GENOMIC DNA]</scope>
    <source>
        <strain evidence="2 3">DSM 7216</strain>
    </source>
</reference>
<keyword evidence="3" id="KW-1185">Reference proteome</keyword>
<dbReference type="SMART" id="SM00866">
    <property type="entry name" value="UTRA"/>
    <property type="match status" value="1"/>
</dbReference>
<dbReference type="PANTHER" id="PTHR44846">
    <property type="entry name" value="MANNOSYL-D-GLYCERATE TRANSPORT/METABOLISM SYSTEM REPRESSOR MNGR-RELATED"/>
    <property type="match status" value="1"/>
</dbReference>
<proteinExistence type="predicted"/>